<gene>
    <name evidence="1" type="ORF">H4R20_006285</name>
</gene>
<dbReference type="EMBL" id="JANBUO010002599">
    <property type="protein sequence ID" value="KAJ2794259.1"/>
    <property type="molecule type" value="Genomic_DNA"/>
</dbReference>
<evidence type="ECO:0000313" key="1">
    <source>
        <dbReference type="EMBL" id="KAJ2794259.1"/>
    </source>
</evidence>
<reference evidence="1" key="1">
    <citation type="submission" date="2022-07" db="EMBL/GenBank/DDBJ databases">
        <title>Phylogenomic reconstructions and comparative analyses of Kickxellomycotina fungi.</title>
        <authorList>
            <person name="Reynolds N.K."/>
            <person name="Stajich J.E."/>
            <person name="Barry K."/>
            <person name="Grigoriev I.V."/>
            <person name="Crous P."/>
            <person name="Smith M.E."/>
        </authorList>
    </citation>
    <scope>NUCLEOTIDE SEQUENCE</scope>
    <source>
        <strain evidence="1">NRRL 1565</strain>
    </source>
</reference>
<comment type="caution">
    <text evidence="1">The sequence shown here is derived from an EMBL/GenBank/DDBJ whole genome shotgun (WGS) entry which is preliminary data.</text>
</comment>
<dbReference type="AlphaFoldDB" id="A0A9W8HW80"/>
<organism evidence="1 2">
    <name type="scientific">Coemansia guatemalensis</name>
    <dbReference type="NCBI Taxonomy" id="2761395"/>
    <lineage>
        <taxon>Eukaryota</taxon>
        <taxon>Fungi</taxon>
        <taxon>Fungi incertae sedis</taxon>
        <taxon>Zoopagomycota</taxon>
        <taxon>Kickxellomycotina</taxon>
        <taxon>Kickxellomycetes</taxon>
        <taxon>Kickxellales</taxon>
        <taxon>Kickxellaceae</taxon>
        <taxon>Coemansia</taxon>
    </lineage>
</organism>
<dbReference type="OrthoDB" id="277931at2759"/>
<sequence>MSGVDAEAMFKDQPLVRRNLKCLDLSETVEQHADYLDRLDDIMLEITQLL</sequence>
<name>A0A9W8HW80_9FUNG</name>
<keyword evidence="2" id="KW-1185">Reference proteome</keyword>
<evidence type="ECO:0000313" key="2">
    <source>
        <dbReference type="Proteomes" id="UP001140094"/>
    </source>
</evidence>
<protein>
    <submittedName>
        <fullName evidence="1">Uncharacterized protein</fullName>
    </submittedName>
</protein>
<accession>A0A9W8HW80</accession>
<dbReference type="Proteomes" id="UP001140094">
    <property type="component" value="Unassembled WGS sequence"/>
</dbReference>
<proteinExistence type="predicted"/>